<feature type="transmembrane region" description="Helical" evidence="6">
    <location>
        <begin position="260"/>
        <end position="283"/>
    </location>
</feature>
<keyword evidence="4 6" id="KW-1133">Transmembrane helix</keyword>
<gene>
    <name evidence="9" type="ORF">METZ01_LOCUS67001</name>
</gene>
<dbReference type="EMBL" id="UINC01004415">
    <property type="protein sequence ID" value="SVA14147.1"/>
    <property type="molecule type" value="Genomic_DNA"/>
</dbReference>
<sequence>MNLYLQFVLRYLNPKSRNSFSSNASILAIIGLSIGLFSLLLTMSIIKGFENVLEKKLSSIDGLFRVQNILGKPILVEENLDSLLYNTGLPIEVSPYVRGTAMIRLGEYTEGIIIEGVTKLPDRAYFNIEENTVSENNIIIGKSLSDDLDINIGDKVIITPLINTLKGPISQKYNLIEVSGLFKSGMQEYDKTIAYVSLDQAKKIFEMENQVSGYVINSKEPLIALNEKLNDHIRYPYYLESWKDRHRIIFDWIHIQRLPIIIIFGLIALVAITNIMATISMIIREKNSQIGILMAQGMKYNDIQKIFFIQGGVIGLVGCVLGATASYLFILLQNRYKLISLPEDIYFMDYVPAAFDYSIFCIILISTLLISILSTIVPTKTIMKLRPSDMLVQE</sequence>
<feature type="transmembrane region" description="Helical" evidence="6">
    <location>
        <begin position="353"/>
        <end position="377"/>
    </location>
</feature>
<dbReference type="PANTHER" id="PTHR30489:SF0">
    <property type="entry name" value="LIPOPROTEIN-RELEASING SYSTEM TRANSMEMBRANE PROTEIN LOLE"/>
    <property type="match status" value="1"/>
</dbReference>
<evidence type="ECO:0000256" key="2">
    <source>
        <dbReference type="ARBA" id="ARBA00022475"/>
    </source>
</evidence>
<organism evidence="9">
    <name type="scientific">marine metagenome</name>
    <dbReference type="NCBI Taxonomy" id="408172"/>
    <lineage>
        <taxon>unclassified sequences</taxon>
        <taxon>metagenomes</taxon>
        <taxon>ecological metagenomes</taxon>
    </lineage>
</organism>
<feature type="transmembrane region" description="Helical" evidence="6">
    <location>
        <begin position="303"/>
        <end position="332"/>
    </location>
</feature>
<evidence type="ECO:0000259" key="7">
    <source>
        <dbReference type="Pfam" id="PF02687"/>
    </source>
</evidence>
<reference evidence="9" key="1">
    <citation type="submission" date="2018-05" db="EMBL/GenBank/DDBJ databases">
        <authorList>
            <person name="Lanie J.A."/>
            <person name="Ng W.-L."/>
            <person name="Kazmierczak K.M."/>
            <person name="Andrzejewski T.M."/>
            <person name="Davidsen T.M."/>
            <person name="Wayne K.J."/>
            <person name="Tettelin H."/>
            <person name="Glass J.I."/>
            <person name="Rusch D."/>
            <person name="Podicherti R."/>
            <person name="Tsui H.-C.T."/>
            <person name="Winkler M.E."/>
        </authorList>
    </citation>
    <scope>NUCLEOTIDE SEQUENCE</scope>
</reference>
<dbReference type="AlphaFoldDB" id="A0A381THA1"/>
<keyword evidence="5 6" id="KW-0472">Membrane</keyword>
<feature type="transmembrane region" description="Helical" evidence="6">
    <location>
        <begin position="20"/>
        <end position="46"/>
    </location>
</feature>
<evidence type="ECO:0008006" key="10">
    <source>
        <dbReference type="Google" id="ProtNLM"/>
    </source>
</evidence>
<evidence type="ECO:0000256" key="4">
    <source>
        <dbReference type="ARBA" id="ARBA00022989"/>
    </source>
</evidence>
<dbReference type="GO" id="GO:0098797">
    <property type="term" value="C:plasma membrane protein complex"/>
    <property type="evidence" value="ECO:0007669"/>
    <property type="project" value="TreeGrafter"/>
</dbReference>
<feature type="domain" description="MacB-like periplasmic core" evidence="8">
    <location>
        <begin position="25"/>
        <end position="211"/>
    </location>
</feature>
<dbReference type="InterPro" id="IPR003838">
    <property type="entry name" value="ABC3_permease_C"/>
</dbReference>
<evidence type="ECO:0000256" key="3">
    <source>
        <dbReference type="ARBA" id="ARBA00022692"/>
    </source>
</evidence>
<evidence type="ECO:0000256" key="1">
    <source>
        <dbReference type="ARBA" id="ARBA00004651"/>
    </source>
</evidence>
<comment type="subcellular location">
    <subcellularLocation>
        <location evidence="1">Cell membrane</location>
        <topology evidence="1">Multi-pass membrane protein</topology>
    </subcellularLocation>
</comment>
<evidence type="ECO:0000256" key="5">
    <source>
        <dbReference type="ARBA" id="ARBA00023136"/>
    </source>
</evidence>
<dbReference type="InterPro" id="IPR051447">
    <property type="entry name" value="Lipoprotein-release_system"/>
</dbReference>
<feature type="domain" description="ABC3 transporter permease C-terminal" evidence="7">
    <location>
        <begin position="261"/>
        <end position="386"/>
    </location>
</feature>
<accession>A0A381THA1</accession>
<dbReference type="InterPro" id="IPR025857">
    <property type="entry name" value="MacB_PCD"/>
</dbReference>
<protein>
    <recommendedName>
        <fullName evidence="10">ABC3 transporter permease protein domain-containing protein</fullName>
    </recommendedName>
</protein>
<name>A0A381THA1_9ZZZZ</name>
<dbReference type="PANTHER" id="PTHR30489">
    <property type="entry name" value="LIPOPROTEIN-RELEASING SYSTEM TRANSMEMBRANE PROTEIN LOLE"/>
    <property type="match status" value="1"/>
</dbReference>
<evidence type="ECO:0000256" key="6">
    <source>
        <dbReference type="SAM" id="Phobius"/>
    </source>
</evidence>
<evidence type="ECO:0000259" key="8">
    <source>
        <dbReference type="Pfam" id="PF12704"/>
    </source>
</evidence>
<proteinExistence type="predicted"/>
<dbReference type="GO" id="GO:0044874">
    <property type="term" value="P:lipoprotein localization to outer membrane"/>
    <property type="evidence" value="ECO:0007669"/>
    <property type="project" value="TreeGrafter"/>
</dbReference>
<keyword evidence="3 6" id="KW-0812">Transmembrane</keyword>
<keyword evidence="2" id="KW-1003">Cell membrane</keyword>
<dbReference type="Pfam" id="PF02687">
    <property type="entry name" value="FtsX"/>
    <property type="match status" value="1"/>
</dbReference>
<dbReference type="Pfam" id="PF12704">
    <property type="entry name" value="MacB_PCD"/>
    <property type="match status" value="1"/>
</dbReference>
<evidence type="ECO:0000313" key="9">
    <source>
        <dbReference type="EMBL" id="SVA14147.1"/>
    </source>
</evidence>